<dbReference type="Proteomes" id="UP001163321">
    <property type="component" value="Chromosome 3"/>
</dbReference>
<keyword evidence="2" id="KW-1185">Reference proteome</keyword>
<proteinExistence type="predicted"/>
<gene>
    <name evidence="1" type="ORF">PsorP6_008374</name>
</gene>
<organism evidence="1 2">
    <name type="scientific">Peronosclerospora sorghi</name>
    <dbReference type="NCBI Taxonomy" id="230839"/>
    <lineage>
        <taxon>Eukaryota</taxon>
        <taxon>Sar</taxon>
        <taxon>Stramenopiles</taxon>
        <taxon>Oomycota</taxon>
        <taxon>Peronosporomycetes</taxon>
        <taxon>Peronosporales</taxon>
        <taxon>Peronosporaceae</taxon>
        <taxon>Peronosclerospora</taxon>
    </lineage>
</organism>
<protein>
    <submittedName>
        <fullName evidence="1">Uncharacterized protein</fullName>
    </submittedName>
</protein>
<dbReference type="EMBL" id="CM047582">
    <property type="protein sequence ID" value="KAI9914371.1"/>
    <property type="molecule type" value="Genomic_DNA"/>
</dbReference>
<sequence length="459" mass="52198">MLSVYVLLLLASILLLANAVHFPVYDESLTNVADSLSYSPTFALPTQIHVALAGEVAVPTDKAKQTSTISKVESRLGMVISWATEVKTATSSVRYGLLKDNLTMVQRAQKPCEQYEFCSYMSPWFHHVTISGDELIPEMTYFYQCGDRIGGWSAVYSFKTVVSTGSETPQTFGIIGDLGQTVYSEQTIRHLASYRSKLSAIVCAGDLSYADGEQHRWDRWGKLVEPLIARTPLMISLGNHELERPCQSNVSDVVAYQTRFRMPYERSNHFQRGNLYYGFRVGLVHFIVLTPYVDSTQTSPQYEWLQQELLRVDRSVTPWLVVVMHGPWYNSNTAHQGLEPHVLMKRHMEDILYRNKVDVIVAGHVHAYERSYPVYKEMIVEDGPIYVVLGDAGNREGLAPTYFDPQPEWSAYRQADYGFMLLNVKNRTHGSLQWFEDQMEGDALLRDSVILTTSKYRAI</sequence>
<reference evidence="1 2" key="1">
    <citation type="journal article" date="2022" name="bioRxiv">
        <title>The genome of the oomycete Peronosclerospora sorghi, a cosmopolitan pathogen of maize and sorghum, is inflated with dispersed pseudogenes.</title>
        <authorList>
            <person name="Fletcher K."/>
            <person name="Martin F."/>
            <person name="Isakeit T."/>
            <person name="Cavanaugh K."/>
            <person name="Magill C."/>
            <person name="Michelmore R."/>
        </authorList>
    </citation>
    <scope>NUCLEOTIDE SEQUENCE [LARGE SCALE GENOMIC DNA]</scope>
    <source>
        <strain evidence="1">P6</strain>
    </source>
</reference>
<name>A0ACC0W8L8_9STRA</name>
<comment type="caution">
    <text evidence="1">The sequence shown here is derived from an EMBL/GenBank/DDBJ whole genome shotgun (WGS) entry which is preliminary data.</text>
</comment>
<accession>A0ACC0W8L8</accession>
<evidence type="ECO:0000313" key="2">
    <source>
        <dbReference type="Proteomes" id="UP001163321"/>
    </source>
</evidence>
<evidence type="ECO:0000313" key="1">
    <source>
        <dbReference type="EMBL" id="KAI9914371.1"/>
    </source>
</evidence>